<dbReference type="InterPro" id="IPR003856">
    <property type="entry name" value="LPS_length_determ_N"/>
</dbReference>
<keyword evidence="13 18" id="KW-1133">Transmembrane helix</keyword>
<comment type="similarity">
    <text evidence="2">Belongs to the CpsC/CapA family.</text>
</comment>
<accession>A0A5C8ZEY6</accession>
<evidence type="ECO:0000256" key="18">
    <source>
        <dbReference type="SAM" id="Phobius"/>
    </source>
</evidence>
<comment type="similarity">
    <text evidence="4">Belongs to the etk/wzc family.</text>
</comment>
<comment type="catalytic activity">
    <reaction evidence="16">
        <text>L-tyrosyl-[protein] + ATP = O-phospho-L-tyrosyl-[protein] + ADP + H(+)</text>
        <dbReference type="Rhea" id="RHEA:10596"/>
        <dbReference type="Rhea" id="RHEA-COMP:10136"/>
        <dbReference type="Rhea" id="RHEA-COMP:20101"/>
        <dbReference type="ChEBI" id="CHEBI:15378"/>
        <dbReference type="ChEBI" id="CHEBI:30616"/>
        <dbReference type="ChEBI" id="CHEBI:46858"/>
        <dbReference type="ChEBI" id="CHEBI:61978"/>
        <dbReference type="ChEBI" id="CHEBI:456216"/>
        <dbReference type="EC" id="2.7.10.2"/>
    </reaction>
</comment>
<evidence type="ECO:0000256" key="4">
    <source>
        <dbReference type="ARBA" id="ARBA00008883"/>
    </source>
</evidence>
<evidence type="ECO:0000256" key="16">
    <source>
        <dbReference type="ARBA" id="ARBA00051245"/>
    </source>
</evidence>
<evidence type="ECO:0000256" key="15">
    <source>
        <dbReference type="ARBA" id="ARBA00023137"/>
    </source>
</evidence>
<dbReference type="GO" id="GO:0005524">
    <property type="term" value="F:ATP binding"/>
    <property type="evidence" value="ECO:0007669"/>
    <property type="project" value="UniProtKB-KW"/>
</dbReference>
<feature type="domain" description="Polysaccharide chain length determinant N-terminal" evidence="19">
    <location>
        <begin position="114"/>
        <end position="203"/>
    </location>
</feature>
<keyword evidence="8 21" id="KW-0808">Transferase</keyword>
<dbReference type="OrthoDB" id="9812433at2"/>
<name>A0A5C8ZEY6_9ACTN</name>
<dbReference type="GO" id="GO:0042802">
    <property type="term" value="F:identical protein binding"/>
    <property type="evidence" value="ECO:0007669"/>
    <property type="project" value="UniProtKB-ARBA"/>
</dbReference>
<evidence type="ECO:0000256" key="11">
    <source>
        <dbReference type="ARBA" id="ARBA00022777"/>
    </source>
</evidence>
<dbReference type="GO" id="GO:0005886">
    <property type="term" value="C:plasma membrane"/>
    <property type="evidence" value="ECO:0007669"/>
    <property type="project" value="UniProtKB-SubCell"/>
</dbReference>
<reference evidence="21 22" key="1">
    <citation type="submission" date="2019-07" db="EMBL/GenBank/DDBJ databases">
        <title>Quadrisphaera sp. strain DD2A genome sequencing and assembly.</title>
        <authorList>
            <person name="Kim I."/>
        </authorList>
    </citation>
    <scope>NUCLEOTIDE SEQUENCE [LARGE SCALE GENOMIC DNA]</scope>
    <source>
        <strain evidence="21 22">DD2A</strain>
    </source>
</reference>
<evidence type="ECO:0000256" key="7">
    <source>
        <dbReference type="ARBA" id="ARBA00022519"/>
    </source>
</evidence>
<dbReference type="NCBIfam" id="TIGR01007">
    <property type="entry name" value="eps_fam"/>
    <property type="match status" value="1"/>
</dbReference>
<protein>
    <recommendedName>
        <fullName evidence="5">non-specific protein-tyrosine kinase</fullName>
        <ecNumber evidence="5">2.7.10.2</ecNumber>
    </recommendedName>
</protein>
<feature type="region of interest" description="Disordered" evidence="17">
    <location>
        <begin position="21"/>
        <end position="111"/>
    </location>
</feature>
<dbReference type="EC" id="2.7.10.2" evidence="5"/>
<sequence length="591" mass="61414">MCWPPPIEWRCGAPYRSATRRSTCDDAATLDGAPRVASGTGGARGAPRGRAQAARRRAEPSCERHPTVPRSGARRPRAGLPGLPGPLRRAEAGRGRVRCPDPVPRSSPRTRGESVELTDYLRVLRKRWLSIVVLTALALAGAAAATLAATPEYQAQTKLFVRASGASSNSDLQQGNTFVQQRVQSYADVASQPMVLEPVISELGLDTTPGQLAQHITAEAPLDTVLINITVTDPSPQQAATIANAVGTSLITAVAQLEGNGTGTSTPVQLTTTQPAVVPAAPSSPNTPLNLALGLLVGLAVGVGLAVLRETLDTTVRGEHDVAHFGVPVLAGMPYDDKARETPLVVVTDPRSVRAESFRQLRTNLAFATAANGARSLVVTSSIESEGKSTTAINLALTMAGAGTRVVLVDADLRRPMVATYLGLEGAVGLTTVLVGEASLDDVLQTWGEDGALSVLAAGGVPPNPSELLASEPMAKLLQDLEHRFDVVIFDGAPLLAVTDSAVLAESVGGAVLVVGSGRSSRPQLARSLQALSAVGASVLGAVVTMLPTKGADAYQTYYYRYQPVGEETQPGGRRGPRPAQQPGAAGDRKA</sequence>
<keyword evidence="12" id="KW-0067">ATP-binding</keyword>
<keyword evidence="9 18" id="KW-0812">Transmembrane</keyword>
<evidence type="ECO:0000256" key="12">
    <source>
        <dbReference type="ARBA" id="ARBA00022840"/>
    </source>
</evidence>
<dbReference type="Proteomes" id="UP000321234">
    <property type="component" value="Unassembled WGS sequence"/>
</dbReference>
<dbReference type="SUPFAM" id="SSF52540">
    <property type="entry name" value="P-loop containing nucleoside triphosphate hydrolases"/>
    <property type="match status" value="1"/>
</dbReference>
<evidence type="ECO:0000256" key="8">
    <source>
        <dbReference type="ARBA" id="ARBA00022679"/>
    </source>
</evidence>
<evidence type="ECO:0000256" key="1">
    <source>
        <dbReference type="ARBA" id="ARBA00004429"/>
    </source>
</evidence>
<keyword evidence="14 18" id="KW-0472">Membrane</keyword>
<feature type="domain" description="AAA" evidence="20">
    <location>
        <begin position="387"/>
        <end position="506"/>
    </location>
</feature>
<keyword evidence="10" id="KW-0547">Nucleotide-binding</keyword>
<proteinExistence type="inferred from homology"/>
<dbReference type="Pfam" id="PF02706">
    <property type="entry name" value="Wzz"/>
    <property type="match status" value="1"/>
</dbReference>
<evidence type="ECO:0000259" key="20">
    <source>
        <dbReference type="Pfam" id="PF13614"/>
    </source>
</evidence>
<dbReference type="InterPro" id="IPR005702">
    <property type="entry name" value="Wzc-like_C"/>
</dbReference>
<keyword evidence="11 21" id="KW-0418">Kinase</keyword>
<dbReference type="GO" id="GO:0004715">
    <property type="term" value="F:non-membrane spanning protein tyrosine kinase activity"/>
    <property type="evidence" value="ECO:0007669"/>
    <property type="project" value="UniProtKB-EC"/>
</dbReference>
<evidence type="ECO:0000256" key="13">
    <source>
        <dbReference type="ARBA" id="ARBA00022989"/>
    </source>
</evidence>
<gene>
    <name evidence="21" type="ORF">FMM08_09840</name>
</gene>
<evidence type="ECO:0000256" key="17">
    <source>
        <dbReference type="SAM" id="MobiDB-lite"/>
    </source>
</evidence>
<evidence type="ECO:0000256" key="2">
    <source>
        <dbReference type="ARBA" id="ARBA00006683"/>
    </source>
</evidence>
<feature type="region of interest" description="Disordered" evidence="17">
    <location>
        <begin position="566"/>
        <end position="591"/>
    </location>
</feature>
<comment type="subcellular location">
    <subcellularLocation>
        <location evidence="1">Cell inner membrane</location>
        <topology evidence="1">Multi-pass membrane protein</topology>
    </subcellularLocation>
</comment>
<evidence type="ECO:0000256" key="5">
    <source>
        <dbReference type="ARBA" id="ARBA00011903"/>
    </source>
</evidence>
<dbReference type="AlphaFoldDB" id="A0A5C8ZEY6"/>
<dbReference type="InterPro" id="IPR027417">
    <property type="entry name" value="P-loop_NTPase"/>
</dbReference>
<evidence type="ECO:0000256" key="14">
    <source>
        <dbReference type="ARBA" id="ARBA00023136"/>
    </source>
</evidence>
<dbReference type="Pfam" id="PF13614">
    <property type="entry name" value="AAA_31"/>
    <property type="match status" value="1"/>
</dbReference>
<dbReference type="InterPro" id="IPR025669">
    <property type="entry name" value="AAA_dom"/>
</dbReference>
<evidence type="ECO:0000313" key="21">
    <source>
        <dbReference type="EMBL" id="TXR56392.1"/>
    </source>
</evidence>
<dbReference type="InterPro" id="IPR050445">
    <property type="entry name" value="Bact_polysacc_biosynth/exp"/>
</dbReference>
<feature type="compositionally biased region" description="Basic and acidic residues" evidence="17">
    <location>
        <begin position="56"/>
        <end position="66"/>
    </location>
</feature>
<evidence type="ECO:0000256" key="3">
    <source>
        <dbReference type="ARBA" id="ARBA00007316"/>
    </source>
</evidence>
<keyword evidence="15" id="KW-0829">Tyrosine-protein kinase</keyword>
<evidence type="ECO:0000259" key="19">
    <source>
        <dbReference type="Pfam" id="PF02706"/>
    </source>
</evidence>
<keyword evidence="22" id="KW-1185">Reference proteome</keyword>
<dbReference type="PANTHER" id="PTHR32309">
    <property type="entry name" value="TYROSINE-PROTEIN KINASE"/>
    <property type="match status" value="1"/>
</dbReference>
<evidence type="ECO:0000313" key="22">
    <source>
        <dbReference type="Proteomes" id="UP000321234"/>
    </source>
</evidence>
<dbReference type="CDD" id="cd05387">
    <property type="entry name" value="BY-kinase"/>
    <property type="match status" value="1"/>
</dbReference>
<evidence type="ECO:0000256" key="10">
    <source>
        <dbReference type="ARBA" id="ARBA00022741"/>
    </source>
</evidence>
<dbReference type="EMBL" id="VKAC01000005">
    <property type="protein sequence ID" value="TXR56392.1"/>
    <property type="molecule type" value="Genomic_DNA"/>
</dbReference>
<comment type="similarity">
    <text evidence="3">Belongs to the CpsD/CapB family.</text>
</comment>
<dbReference type="FunFam" id="3.40.50.300:FF:000527">
    <property type="entry name" value="Tyrosine-protein kinase etk"/>
    <property type="match status" value="1"/>
</dbReference>
<feature type="compositionally biased region" description="Low complexity" evidence="17">
    <location>
        <begin position="78"/>
        <end position="87"/>
    </location>
</feature>
<dbReference type="PANTHER" id="PTHR32309:SF13">
    <property type="entry name" value="FERRIC ENTEROBACTIN TRANSPORT PROTEIN FEPE"/>
    <property type="match status" value="1"/>
</dbReference>
<evidence type="ECO:0000256" key="9">
    <source>
        <dbReference type="ARBA" id="ARBA00022692"/>
    </source>
</evidence>
<keyword evidence="6" id="KW-1003">Cell membrane</keyword>
<keyword evidence="7" id="KW-0997">Cell inner membrane</keyword>
<feature type="transmembrane region" description="Helical" evidence="18">
    <location>
        <begin position="128"/>
        <end position="149"/>
    </location>
</feature>
<comment type="caution">
    <text evidence="21">The sequence shown here is derived from an EMBL/GenBank/DDBJ whole genome shotgun (WGS) entry which is preliminary data.</text>
</comment>
<evidence type="ECO:0000256" key="6">
    <source>
        <dbReference type="ARBA" id="ARBA00022475"/>
    </source>
</evidence>
<organism evidence="21 22">
    <name type="scientific">Quadrisphaera setariae</name>
    <dbReference type="NCBI Taxonomy" id="2593304"/>
    <lineage>
        <taxon>Bacteria</taxon>
        <taxon>Bacillati</taxon>
        <taxon>Actinomycetota</taxon>
        <taxon>Actinomycetes</taxon>
        <taxon>Kineosporiales</taxon>
        <taxon>Kineosporiaceae</taxon>
        <taxon>Quadrisphaera</taxon>
    </lineage>
</organism>
<dbReference type="Gene3D" id="3.40.50.300">
    <property type="entry name" value="P-loop containing nucleotide triphosphate hydrolases"/>
    <property type="match status" value="1"/>
</dbReference>